<dbReference type="KEGG" id="buy:D8S85_17870"/>
<evidence type="ECO:0000256" key="6">
    <source>
        <dbReference type="ARBA" id="ARBA00022833"/>
    </source>
</evidence>
<comment type="catalytic activity">
    <reaction evidence="7">
        <text>adenosine + H2O + H(+) = inosine + NH4(+)</text>
        <dbReference type="Rhea" id="RHEA:24408"/>
        <dbReference type="ChEBI" id="CHEBI:15377"/>
        <dbReference type="ChEBI" id="CHEBI:15378"/>
        <dbReference type="ChEBI" id="CHEBI:16335"/>
        <dbReference type="ChEBI" id="CHEBI:17596"/>
        <dbReference type="ChEBI" id="CHEBI:28938"/>
        <dbReference type="EC" id="3.5.4.4"/>
    </reaction>
    <physiologicalReaction direction="left-to-right" evidence="7">
        <dbReference type="Rhea" id="RHEA:24409"/>
    </physiologicalReaction>
</comment>
<dbReference type="AlphaFoldDB" id="A0A3Q9IVY9"/>
<gene>
    <name evidence="11" type="primary">pgeF</name>
    <name evidence="11" type="ORF">D8S85_17870</name>
</gene>
<evidence type="ECO:0000256" key="7">
    <source>
        <dbReference type="ARBA" id="ARBA00047989"/>
    </source>
</evidence>
<evidence type="ECO:0000256" key="2">
    <source>
        <dbReference type="ARBA" id="ARBA00007353"/>
    </source>
</evidence>
<evidence type="ECO:0000256" key="4">
    <source>
        <dbReference type="ARBA" id="ARBA00022723"/>
    </source>
</evidence>
<keyword evidence="3" id="KW-0808">Transferase</keyword>
<name>A0A3Q9IVY9_9BACT</name>
<evidence type="ECO:0000256" key="9">
    <source>
        <dbReference type="ARBA" id="ARBA00049893"/>
    </source>
</evidence>
<dbReference type="InterPro" id="IPR038371">
    <property type="entry name" value="Cu_polyphenol_OxRdtase_sf"/>
</dbReference>
<evidence type="ECO:0000256" key="1">
    <source>
        <dbReference type="ARBA" id="ARBA00000553"/>
    </source>
</evidence>
<dbReference type="InterPro" id="IPR011324">
    <property type="entry name" value="Cytotoxic_necrot_fac-like_cat"/>
</dbReference>
<sequence length="271" mass="29777">MIRVERDKVTFYQFLGLRSFPGLSHFVSGREGGVSVGGQAALNLGFMDEDRDDRVLTNRMLLAEAVGCSVDNFTFGEQKHTTHVEVVTRAQRGRGGREKATRLPSTDALITRETGVCLMVLAADCVPVLMYDSRMRVIAAVHAGWRGTVGRIAAQTVERMRDEFGCDTRDVIVGIGPSIGPCCFEVGEEVVEAAREGLGNLEGLVETGKQPGKYQLNLWEANRRQLRQVGVEDARIEVAGICTVCHHDHFYSYRGDRGNTGRFGAGIMLNI</sequence>
<keyword evidence="6" id="KW-0862">Zinc</keyword>
<keyword evidence="4" id="KW-0479">Metal-binding</keyword>
<dbReference type="CDD" id="cd16833">
    <property type="entry name" value="YfiH"/>
    <property type="match status" value="1"/>
</dbReference>
<reference evidence="11 12" key="1">
    <citation type="submission" date="2018-10" db="EMBL/GenBank/DDBJ databases">
        <title>Butyricimonas faecalis sp. nov., isolated from human faeces and emended description of the genus Butyricimonas.</title>
        <authorList>
            <person name="Le Roy T."/>
            <person name="Van der Smissen P."/>
            <person name="Paquot A."/>
            <person name="Delzenne N."/>
            <person name="Muccioli G."/>
            <person name="Collet J.-F."/>
            <person name="Cani P.D."/>
        </authorList>
    </citation>
    <scope>NUCLEOTIDE SEQUENCE [LARGE SCALE GENOMIC DNA]</scope>
    <source>
        <strain evidence="11 12">H184</strain>
    </source>
</reference>
<organism evidence="11 12">
    <name type="scientific">Butyricimonas faecalis</name>
    <dbReference type="NCBI Taxonomy" id="2093856"/>
    <lineage>
        <taxon>Bacteria</taxon>
        <taxon>Pseudomonadati</taxon>
        <taxon>Bacteroidota</taxon>
        <taxon>Bacteroidia</taxon>
        <taxon>Bacteroidales</taxon>
        <taxon>Odoribacteraceae</taxon>
        <taxon>Butyricimonas</taxon>
    </lineage>
</organism>
<dbReference type="Proteomes" id="UP000270673">
    <property type="component" value="Chromosome"/>
</dbReference>
<dbReference type="NCBIfam" id="TIGR00726">
    <property type="entry name" value="peptidoglycan editing factor PgeF"/>
    <property type="match status" value="1"/>
</dbReference>
<dbReference type="OrthoDB" id="4279at2"/>
<protein>
    <recommendedName>
        <fullName evidence="10">Purine nucleoside phosphorylase</fullName>
    </recommendedName>
</protein>
<keyword evidence="5" id="KW-0378">Hydrolase</keyword>
<dbReference type="GO" id="GO:0017061">
    <property type="term" value="F:S-methyl-5-thioadenosine phosphorylase activity"/>
    <property type="evidence" value="ECO:0007669"/>
    <property type="project" value="UniProtKB-EC"/>
</dbReference>
<dbReference type="RefSeq" id="WP_106481646.1">
    <property type="nucleotide sequence ID" value="NZ_CP032819.1"/>
</dbReference>
<evidence type="ECO:0000313" key="11">
    <source>
        <dbReference type="EMBL" id="AZS31237.1"/>
    </source>
</evidence>
<evidence type="ECO:0000256" key="8">
    <source>
        <dbReference type="ARBA" id="ARBA00048968"/>
    </source>
</evidence>
<evidence type="ECO:0000256" key="3">
    <source>
        <dbReference type="ARBA" id="ARBA00022679"/>
    </source>
</evidence>
<keyword evidence="12" id="KW-1185">Reference proteome</keyword>
<dbReference type="GO" id="GO:0005507">
    <property type="term" value="F:copper ion binding"/>
    <property type="evidence" value="ECO:0007669"/>
    <property type="project" value="TreeGrafter"/>
</dbReference>
<dbReference type="InterPro" id="IPR003730">
    <property type="entry name" value="Cu_polyphenol_OxRdtase"/>
</dbReference>
<evidence type="ECO:0000256" key="10">
    <source>
        <dbReference type="RuleBase" id="RU361274"/>
    </source>
</evidence>
<comment type="catalytic activity">
    <reaction evidence="8">
        <text>adenosine + phosphate = alpha-D-ribose 1-phosphate + adenine</text>
        <dbReference type="Rhea" id="RHEA:27642"/>
        <dbReference type="ChEBI" id="CHEBI:16335"/>
        <dbReference type="ChEBI" id="CHEBI:16708"/>
        <dbReference type="ChEBI" id="CHEBI:43474"/>
        <dbReference type="ChEBI" id="CHEBI:57720"/>
        <dbReference type="EC" id="2.4.2.1"/>
    </reaction>
    <physiologicalReaction direction="left-to-right" evidence="8">
        <dbReference type="Rhea" id="RHEA:27643"/>
    </physiologicalReaction>
</comment>
<dbReference type="GO" id="GO:0016787">
    <property type="term" value="F:hydrolase activity"/>
    <property type="evidence" value="ECO:0007669"/>
    <property type="project" value="UniProtKB-KW"/>
</dbReference>
<evidence type="ECO:0000313" key="12">
    <source>
        <dbReference type="Proteomes" id="UP000270673"/>
    </source>
</evidence>
<dbReference type="SUPFAM" id="SSF64438">
    <property type="entry name" value="CNF1/YfiH-like putative cysteine hydrolases"/>
    <property type="match status" value="1"/>
</dbReference>
<accession>A0A3Q9IVY9</accession>
<dbReference type="PANTHER" id="PTHR30616:SF2">
    <property type="entry name" value="PURINE NUCLEOSIDE PHOSPHORYLASE LACC1"/>
    <property type="match status" value="1"/>
</dbReference>
<dbReference type="PANTHER" id="PTHR30616">
    <property type="entry name" value="UNCHARACTERIZED PROTEIN YFIH"/>
    <property type="match status" value="1"/>
</dbReference>
<comment type="catalytic activity">
    <reaction evidence="9">
        <text>S-methyl-5'-thioadenosine + phosphate = 5-(methylsulfanyl)-alpha-D-ribose 1-phosphate + adenine</text>
        <dbReference type="Rhea" id="RHEA:11852"/>
        <dbReference type="ChEBI" id="CHEBI:16708"/>
        <dbReference type="ChEBI" id="CHEBI:17509"/>
        <dbReference type="ChEBI" id="CHEBI:43474"/>
        <dbReference type="ChEBI" id="CHEBI:58533"/>
        <dbReference type="EC" id="2.4.2.28"/>
    </reaction>
    <physiologicalReaction direction="left-to-right" evidence="9">
        <dbReference type="Rhea" id="RHEA:11853"/>
    </physiologicalReaction>
</comment>
<comment type="similarity">
    <text evidence="2 10">Belongs to the purine nucleoside phosphorylase YfiH/LACC1 family.</text>
</comment>
<comment type="catalytic activity">
    <reaction evidence="1">
        <text>inosine + phosphate = alpha-D-ribose 1-phosphate + hypoxanthine</text>
        <dbReference type="Rhea" id="RHEA:27646"/>
        <dbReference type="ChEBI" id="CHEBI:17368"/>
        <dbReference type="ChEBI" id="CHEBI:17596"/>
        <dbReference type="ChEBI" id="CHEBI:43474"/>
        <dbReference type="ChEBI" id="CHEBI:57720"/>
        <dbReference type="EC" id="2.4.2.1"/>
    </reaction>
    <physiologicalReaction direction="left-to-right" evidence="1">
        <dbReference type="Rhea" id="RHEA:27647"/>
    </physiologicalReaction>
</comment>
<dbReference type="Gene3D" id="3.60.140.10">
    <property type="entry name" value="CNF1/YfiH-like putative cysteine hydrolases"/>
    <property type="match status" value="1"/>
</dbReference>
<dbReference type="EMBL" id="CP032819">
    <property type="protein sequence ID" value="AZS31237.1"/>
    <property type="molecule type" value="Genomic_DNA"/>
</dbReference>
<evidence type="ECO:0000256" key="5">
    <source>
        <dbReference type="ARBA" id="ARBA00022801"/>
    </source>
</evidence>
<dbReference type="Pfam" id="PF02578">
    <property type="entry name" value="Cu-oxidase_4"/>
    <property type="match status" value="1"/>
</dbReference>
<proteinExistence type="inferred from homology"/>